<sequence length="535" mass="55823">MASNPPSIKDNPFKRLDALRTKVSGVKAPAPAAAAPPVPPRRPSDGSAASHTSTASPPVPPRPAAAPKLPPRRPSAASSTASTDTPARPPLPQRTASTASHASTASRRHSLPGQPLPLPTTLRTPATSDDHEDRPLPPLPPGARPALPARAPTVTRHHSEANRPLPLPEELRSPTAFVTPTTVDTSPSLSVRDRAAAFEKKTPSVPSRPVPSRSVSSVSAAPPLPQRSVSALSDASVCCSEPQFATVTATFAPSEAWQLAVAQDSRVEVLKVEDDGWAEVRYEQGTRGMVPRSYLAIDAPAARPPPPRPAAPLRSVSTLSSVTDDASGQQPRMTATGTWSSLSSVGGHRASVIERTASSDAPTRPPLPQRTASAASDAPPLPQRTASTTSADEPPRVPPRRMSSTSSVASRVSAFEAIGLHAPEPAAAAPPSMDGTRCTAVATFNAVEALGQLSLKPGSVVIRHTTDGDWCEVTDCTTGKRGKVPASAIQEVRETTGAAPPTTTAPEKKKDYTYSSLPSLTGGPKRKIYKQPKKR</sequence>
<evidence type="ECO:0000256" key="1">
    <source>
        <dbReference type="ARBA" id="ARBA00022443"/>
    </source>
</evidence>
<reference evidence="5" key="1">
    <citation type="submission" date="2021-11" db="EMBL/GenBank/DDBJ databases">
        <authorList>
            <consortium name="Genoscope - CEA"/>
            <person name="William W."/>
        </authorList>
    </citation>
    <scope>NUCLEOTIDE SEQUENCE</scope>
</reference>
<feature type="compositionally biased region" description="Low complexity" evidence="3">
    <location>
        <begin position="203"/>
        <end position="221"/>
    </location>
</feature>
<feature type="compositionally biased region" description="Basic residues" evidence="3">
    <location>
        <begin position="524"/>
        <end position="535"/>
    </location>
</feature>
<feature type="compositionally biased region" description="Basic and acidic residues" evidence="3">
    <location>
        <begin position="191"/>
        <end position="202"/>
    </location>
</feature>
<feature type="compositionally biased region" description="Pro residues" evidence="3">
    <location>
        <begin position="57"/>
        <end position="73"/>
    </location>
</feature>
<dbReference type="Gene3D" id="2.30.30.40">
    <property type="entry name" value="SH3 Domains"/>
    <property type="match status" value="2"/>
</dbReference>
<gene>
    <name evidence="5" type="ORF">PECAL_2P27820</name>
</gene>
<feature type="compositionally biased region" description="Low complexity" evidence="3">
    <location>
        <begin position="94"/>
        <end position="105"/>
    </location>
</feature>
<organism evidence="5 6">
    <name type="scientific">Pelagomonas calceolata</name>
    <dbReference type="NCBI Taxonomy" id="35677"/>
    <lineage>
        <taxon>Eukaryota</taxon>
        <taxon>Sar</taxon>
        <taxon>Stramenopiles</taxon>
        <taxon>Ochrophyta</taxon>
        <taxon>Pelagophyceae</taxon>
        <taxon>Pelagomonadales</taxon>
        <taxon>Pelagomonadaceae</taxon>
        <taxon>Pelagomonas</taxon>
    </lineage>
</organism>
<accession>A0A8J2WV68</accession>
<dbReference type="EMBL" id="CAKKNE010000002">
    <property type="protein sequence ID" value="CAH0369652.1"/>
    <property type="molecule type" value="Genomic_DNA"/>
</dbReference>
<evidence type="ECO:0000313" key="6">
    <source>
        <dbReference type="Proteomes" id="UP000789595"/>
    </source>
</evidence>
<evidence type="ECO:0000256" key="2">
    <source>
        <dbReference type="PROSITE-ProRule" id="PRU00192"/>
    </source>
</evidence>
<feature type="domain" description="SH3" evidence="4">
    <location>
        <begin position="433"/>
        <end position="494"/>
    </location>
</feature>
<dbReference type="CDD" id="cd00174">
    <property type="entry name" value="SH3"/>
    <property type="match status" value="1"/>
</dbReference>
<evidence type="ECO:0000259" key="4">
    <source>
        <dbReference type="PROSITE" id="PS50002"/>
    </source>
</evidence>
<dbReference type="AlphaFoldDB" id="A0A8J2WV68"/>
<name>A0A8J2WV68_9STRA</name>
<keyword evidence="6" id="KW-1185">Reference proteome</keyword>
<feature type="region of interest" description="Disordered" evidence="3">
    <location>
        <begin position="490"/>
        <end position="535"/>
    </location>
</feature>
<feature type="region of interest" description="Disordered" evidence="3">
    <location>
        <begin position="298"/>
        <end position="408"/>
    </location>
</feature>
<dbReference type="SMART" id="SM00326">
    <property type="entry name" value="SH3"/>
    <property type="match status" value="2"/>
</dbReference>
<proteinExistence type="predicted"/>
<keyword evidence="1 2" id="KW-0728">SH3 domain</keyword>
<feature type="compositionally biased region" description="Low complexity" evidence="3">
    <location>
        <begin position="47"/>
        <end position="56"/>
    </location>
</feature>
<evidence type="ECO:0000313" key="5">
    <source>
        <dbReference type="EMBL" id="CAH0369652.1"/>
    </source>
</evidence>
<dbReference type="InterPro" id="IPR036028">
    <property type="entry name" value="SH3-like_dom_sf"/>
</dbReference>
<feature type="region of interest" description="Disordered" evidence="3">
    <location>
        <begin position="1"/>
        <end position="225"/>
    </location>
</feature>
<feature type="domain" description="SH3" evidence="4">
    <location>
        <begin position="240"/>
        <end position="300"/>
    </location>
</feature>
<feature type="compositionally biased region" description="Polar residues" evidence="3">
    <location>
        <begin position="315"/>
        <end position="344"/>
    </location>
</feature>
<comment type="caution">
    <text evidence="5">The sequence shown here is derived from an EMBL/GenBank/DDBJ whole genome shotgun (WGS) entry which is preliminary data.</text>
</comment>
<dbReference type="InterPro" id="IPR001452">
    <property type="entry name" value="SH3_domain"/>
</dbReference>
<dbReference type="SUPFAM" id="SSF50044">
    <property type="entry name" value="SH3-domain"/>
    <property type="match status" value="2"/>
</dbReference>
<dbReference type="OrthoDB" id="6250593at2759"/>
<dbReference type="PROSITE" id="PS50002">
    <property type="entry name" value="SH3"/>
    <property type="match status" value="2"/>
</dbReference>
<dbReference type="Proteomes" id="UP000789595">
    <property type="component" value="Unassembled WGS sequence"/>
</dbReference>
<evidence type="ECO:0000256" key="3">
    <source>
        <dbReference type="SAM" id="MobiDB-lite"/>
    </source>
</evidence>
<protein>
    <recommendedName>
        <fullName evidence="4">SH3 domain-containing protein</fullName>
    </recommendedName>
</protein>
<feature type="compositionally biased region" description="Low complexity" evidence="3">
    <location>
        <begin position="495"/>
        <end position="505"/>
    </location>
</feature>
<feature type="compositionally biased region" description="Polar residues" evidence="3">
    <location>
        <begin position="176"/>
        <end position="189"/>
    </location>
</feature>
<feature type="compositionally biased region" description="Basic and acidic residues" evidence="3">
    <location>
        <begin position="11"/>
        <end position="20"/>
    </location>
</feature>
<feature type="compositionally biased region" description="Low complexity" evidence="3">
    <location>
        <begin position="74"/>
        <end position="86"/>
    </location>
</feature>